<dbReference type="EMBL" id="QGKX02001521">
    <property type="protein sequence ID" value="KAF3506142.1"/>
    <property type="molecule type" value="Genomic_DNA"/>
</dbReference>
<dbReference type="Proteomes" id="UP000712600">
    <property type="component" value="Unassembled WGS sequence"/>
</dbReference>
<gene>
    <name evidence="2" type="ORF">F2Q69_00001213</name>
</gene>
<reference evidence="2" key="1">
    <citation type="submission" date="2019-12" db="EMBL/GenBank/DDBJ databases">
        <title>Genome sequencing and annotation of Brassica cretica.</title>
        <authorList>
            <person name="Studholme D.J."/>
            <person name="Sarris P."/>
        </authorList>
    </citation>
    <scope>NUCLEOTIDE SEQUENCE</scope>
    <source>
        <strain evidence="2">PFS-109/04</strain>
        <tissue evidence="2">Leaf</tissue>
    </source>
</reference>
<organism evidence="2 3">
    <name type="scientific">Brassica cretica</name>
    <name type="common">Mustard</name>
    <dbReference type="NCBI Taxonomy" id="69181"/>
    <lineage>
        <taxon>Eukaryota</taxon>
        <taxon>Viridiplantae</taxon>
        <taxon>Streptophyta</taxon>
        <taxon>Embryophyta</taxon>
        <taxon>Tracheophyta</taxon>
        <taxon>Spermatophyta</taxon>
        <taxon>Magnoliopsida</taxon>
        <taxon>eudicotyledons</taxon>
        <taxon>Gunneridae</taxon>
        <taxon>Pentapetalae</taxon>
        <taxon>rosids</taxon>
        <taxon>malvids</taxon>
        <taxon>Brassicales</taxon>
        <taxon>Brassicaceae</taxon>
        <taxon>Brassiceae</taxon>
        <taxon>Brassica</taxon>
    </lineage>
</organism>
<feature type="chain" id="PRO_5035872782" evidence="1">
    <location>
        <begin position="30"/>
        <end position="165"/>
    </location>
</feature>
<evidence type="ECO:0000256" key="1">
    <source>
        <dbReference type="SAM" id="SignalP"/>
    </source>
</evidence>
<name>A0A8S9NXR4_BRACR</name>
<evidence type="ECO:0000313" key="3">
    <source>
        <dbReference type="Proteomes" id="UP000712600"/>
    </source>
</evidence>
<proteinExistence type="predicted"/>
<evidence type="ECO:0000313" key="2">
    <source>
        <dbReference type="EMBL" id="KAF3506142.1"/>
    </source>
</evidence>
<keyword evidence="1" id="KW-0732">Signal</keyword>
<dbReference type="AlphaFoldDB" id="A0A8S9NXR4"/>
<sequence>MPSPEPLDLPPSDFLRLLLLVISLSPCRSSGPGLIRCRLLRGWSITSGGAVFGVEASRAPSTPSLLPGGGGFLCTAFAGSCLWGVKVVLCLVPPKLRLEGVSGDDVVELLSLGLYRWIDRWRWHRGFDCCEVPSWIEAVERVSGAFVWVARVLGFLGLWAYVCVE</sequence>
<protein>
    <submittedName>
        <fullName evidence="2">Uncharacterized protein</fullName>
    </submittedName>
</protein>
<comment type="caution">
    <text evidence="2">The sequence shown here is derived from an EMBL/GenBank/DDBJ whole genome shotgun (WGS) entry which is preliminary data.</text>
</comment>
<accession>A0A8S9NXR4</accession>
<feature type="signal peptide" evidence="1">
    <location>
        <begin position="1"/>
        <end position="29"/>
    </location>
</feature>